<keyword evidence="2" id="KW-1185">Reference proteome</keyword>
<sequence>MQDETIINGLKQKRAELAGQLERVRKDLAAIDGALIAFGYHDVKQIQPKRTRRRPPLFKAGKLMALVGEAERAGCADNASVAAWIMKERDMQPELYQRVRDSVKDCRKPKRVWKKPAG</sequence>
<organism evidence="1 2">
    <name type="scientific">Henriciella barbarensis</name>
    <dbReference type="NCBI Taxonomy" id="86342"/>
    <lineage>
        <taxon>Bacteria</taxon>
        <taxon>Pseudomonadati</taxon>
        <taxon>Pseudomonadota</taxon>
        <taxon>Alphaproteobacteria</taxon>
        <taxon>Hyphomonadales</taxon>
        <taxon>Hyphomonadaceae</taxon>
        <taxon>Henriciella</taxon>
    </lineage>
</organism>
<reference evidence="1 2" key="1">
    <citation type="submission" date="2018-08" db="EMBL/GenBank/DDBJ databases">
        <title>Henriciella mobilis sp. nov., isolated from seawater.</title>
        <authorList>
            <person name="Cheng H."/>
            <person name="Wu Y.-H."/>
            <person name="Xu X.-W."/>
            <person name="Guo L.-L."/>
        </authorList>
    </citation>
    <scope>NUCLEOTIDE SEQUENCE [LARGE SCALE GENOMIC DNA]</scope>
    <source>
        <strain evidence="1 2">CCUG66934</strain>
    </source>
</reference>
<gene>
    <name evidence="1" type="ORF">D1224_09390</name>
</gene>
<proteinExistence type="predicted"/>
<name>A0A399R4S9_9PROT</name>
<accession>A0A399R4S9</accession>
<evidence type="ECO:0000313" key="2">
    <source>
        <dbReference type="Proteomes" id="UP000265431"/>
    </source>
</evidence>
<dbReference type="EMBL" id="QWGB01000005">
    <property type="protein sequence ID" value="RIJ24429.1"/>
    <property type="molecule type" value="Genomic_DNA"/>
</dbReference>
<dbReference type="AlphaFoldDB" id="A0A399R4S9"/>
<dbReference type="OrthoDB" id="7847585at2"/>
<comment type="caution">
    <text evidence="1">The sequence shown here is derived from an EMBL/GenBank/DDBJ whole genome shotgun (WGS) entry which is preliminary data.</text>
</comment>
<dbReference type="RefSeq" id="WP_119379619.1">
    <property type="nucleotide sequence ID" value="NZ_QWGB01000005.1"/>
</dbReference>
<dbReference type="Proteomes" id="UP000265431">
    <property type="component" value="Unassembled WGS sequence"/>
</dbReference>
<evidence type="ECO:0000313" key="1">
    <source>
        <dbReference type="EMBL" id="RIJ24429.1"/>
    </source>
</evidence>
<protein>
    <submittedName>
        <fullName evidence="1">Uncharacterized protein</fullName>
    </submittedName>
</protein>